<dbReference type="InterPro" id="IPR011010">
    <property type="entry name" value="DNA_brk_join_enz"/>
</dbReference>
<dbReference type="GO" id="GO:0003677">
    <property type="term" value="F:DNA binding"/>
    <property type="evidence" value="ECO:0007669"/>
    <property type="project" value="UniProtKB-KW"/>
</dbReference>
<reference evidence="6" key="2">
    <citation type="submission" date="2015-09" db="EMBL/GenBank/DDBJ databases">
        <title>Draft genome sequence of a multidrug-resistant Chryseobacterium indologenes isolate from Malaysia.</title>
        <authorList>
            <person name="Yu C.Y."/>
            <person name="Ang G.Y."/>
            <person name="Chan K.-G."/>
        </authorList>
    </citation>
    <scope>NUCLEOTIDE SEQUENCE [LARGE SCALE GENOMIC DNA]</scope>
    <source>
        <strain evidence="6">CI_885</strain>
    </source>
</reference>
<dbReference type="Pfam" id="PF00589">
    <property type="entry name" value="Phage_integrase"/>
    <property type="match status" value="1"/>
</dbReference>
<evidence type="ECO:0000313" key="5">
    <source>
        <dbReference type="EMBL" id="KPE50114.1"/>
    </source>
</evidence>
<evidence type="ECO:0000256" key="2">
    <source>
        <dbReference type="ARBA" id="ARBA00023125"/>
    </source>
</evidence>
<evidence type="ECO:0000256" key="3">
    <source>
        <dbReference type="ARBA" id="ARBA00023172"/>
    </source>
</evidence>
<keyword evidence="3" id="KW-0233">DNA recombination</keyword>
<keyword evidence="2" id="KW-0238">DNA-binding</keyword>
<dbReference type="CDD" id="cd01185">
    <property type="entry name" value="INTN1_C_like"/>
    <property type="match status" value="1"/>
</dbReference>
<dbReference type="Pfam" id="PF17293">
    <property type="entry name" value="Arm-DNA-bind_5"/>
    <property type="match status" value="1"/>
</dbReference>
<name>A0A0N0IV30_CHRID</name>
<evidence type="ECO:0000313" key="6">
    <source>
        <dbReference type="Proteomes" id="UP000037953"/>
    </source>
</evidence>
<dbReference type="AlphaFoldDB" id="A0A0N0IV30"/>
<dbReference type="PATRIC" id="fig|253.9.peg.1314"/>
<protein>
    <recommendedName>
        <fullName evidence="4">Tyr recombinase domain-containing protein</fullName>
    </recommendedName>
</protein>
<feature type="domain" description="Tyr recombinase" evidence="4">
    <location>
        <begin position="207"/>
        <end position="380"/>
    </location>
</feature>
<dbReference type="PROSITE" id="PS51898">
    <property type="entry name" value="TYR_RECOMBINASE"/>
    <property type="match status" value="1"/>
</dbReference>
<dbReference type="Gene3D" id="1.10.150.130">
    <property type="match status" value="1"/>
</dbReference>
<dbReference type="OrthoDB" id="9806835at2"/>
<evidence type="ECO:0000256" key="1">
    <source>
        <dbReference type="ARBA" id="ARBA00008857"/>
    </source>
</evidence>
<proteinExistence type="inferred from homology"/>
<dbReference type="InterPro" id="IPR010998">
    <property type="entry name" value="Integrase_recombinase_N"/>
</dbReference>
<gene>
    <name evidence="5" type="ORF">AOB46_16885</name>
</gene>
<dbReference type="InterPro" id="IPR035386">
    <property type="entry name" value="Arm-DNA-bind_5"/>
</dbReference>
<dbReference type="GO" id="GO:0006310">
    <property type="term" value="P:DNA recombination"/>
    <property type="evidence" value="ECO:0007669"/>
    <property type="project" value="UniProtKB-KW"/>
</dbReference>
<accession>A0A0N0IV30</accession>
<reference evidence="5 6" key="1">
    <citation type="journal article" date="2015" name="Genom Data">
        <title>Draft genome sequence of a multidrug-resistant Chryseobacterium indologenes isolate from Malaysia.</title>
        <authorList>
            <person name="Yu C.Y."/>
            <person name="Ang G.Y."/>
            <person name="Cheng H.J."/>
            <person name="Cheong Y.M."/>
            <person name="Yin W.F."/>
            <person name="Chan K.G."/>
        </authorList>
    </citation>
    <scope>NUCLEOTIDE SEQUENCE [LARGE SCALE GENOMIC DNA]</scope>
    <source>
        <strain evidence="5 6">CI_885</strain>
    </source>
</reference>
<dbReference type="SUPFAM" id="SSF56349">
    <property type="entry name" value="DNA breaking-rejoining enzymes"/>
    <property type="match status" value="1"/>
</dbReference>
<dbReference type="PANTHER" id="PTHR30349:SF64">
    <property type="entry name" value="PROPHAGE INTEGRASE INTD-RELATED"/>
    <property type="match status" value="1"/>
</dbReference>
<dbReference type="PANTHER" id="PTHR30349">
    <property type="entry name" value="PHAGE INTEGRASE-RELATED"/>
    <property type="match status" value="1"/>
</dbReference>
<dbReference type="GO" id="GO:0015074">
    <property type="term" value="P:DNA integration"/>
    <property type="evidence" value="ECO:0007669"/>
    <property type="project" value="InterPro"/>
</dbReference>
<dbReference type="InterPro" id="IPR013762">
    <property type="entry name" value="Integrase-like_cat_sf"/>
</dbReference>
<dbReference type="InterPro" id="IPR025269">
    <property type="entry name" value="SAM-like_dom"/>
</dbReference>
<dbReference type="InterPro" id="IPR002104">
    <property type="entry name" value="Integrase_catalytic"/>
</dbReference>
<organism evidence="5 6">
    <name type="scientific">Chryseobacterium indologenes</name>
    <name type="common">Flavobacterium indologenes</name>
    <dbReference type="NCBI Taxonomy" id="253"/>
    <lineage>
        <taxon>Bacteria</taxon>
        <taxon>Pseudomonadati</taxon>
        <taxon>Bacteroidota</taxon>
        <taxon>Flavobacteriia</taxon>
        <taxon>Flavobacteriales</taxon>
        <taxon>Weeksellaceae</taxon>
        <taxon>Chryseobacterium group</taxon>
        <taxon>Chryseobacterium</taxon>
    </lineage>
</organism>
<dbReference type="InterPro" id="IPR050090">
    <property type="entry name" value="Tyrosine_recombinase_XerCD"/>
</dbReference>
<dbReference type="Proteomes" id="UP000037953">
    <property type="component" value="Unassembled WGS sequence"/>
</dbReference>
<comment type="caution">
    <text evidence="5">The sequence shown here is derived from an EMBL/GenBank/DDBJ whole genome shotgun (WGS) entry which is preliminary data.</text>
</comment>
<dbReference type="RefSeq" id="WP_062701499.1">
    <property type="nucleotide sequence ID" value="NZ_LJOD01000012.1"/>
</dbReference>
<sequence length="385" mass="44582">MSDKFSIKAVLRTDKILKNGKHPISIQIIINSNKKRISIGESIDLKDWDKKNGLAIGKGYKDLNSKLINERSGLDKYLRNANLAGIPLTFRLVDDYFKKTDNNNFFTVFDFIVDLKSELSKDTLYKYETLRKRLKGFKSTILVSDVDLAFITKFDNYLKKLNIGEGGIYNHHKCLKCIINEAVEHKKFNIDNPYKNKKSVKVKSPNHREVFLEEDEVLKIKQYRPTSKTLKVVKDMFLLSCFTGLRYSDLFSLKISDLDWERKIISKQMLKTKHTIDIPLNSQIRGLLVRYIIGDKKPDDKVFPEVDNQVGNRLLKEIARESKITKNLTFHVGRHTFASFLINDKNVSLSLVSKLLGHRRIANTMVYANSNIKNLRKVMDVNRYG</sequence>
<dbReference type="EMBL" id="LJOD01000012">
    <property type="protein sequence ID" value="KPE50114.1"/>
    <property type="molecule type" value="Genomic_DNA"/>
</dbReference>
<dbReference type="Gene3D" id="1.10.443.10">
    <property type="entry name" value="Intergrase catalytic core"/>
    <property type="match status" value="1"/>
</dbReference>
<comment type="similarity">
    <text evidence="1">Belongs to the 'phage' integrase family.</text>
</comment>
<dbReference type="Pfam" id="PF13102">
    <property type="entry name" value="Phage_int_SAM_5"/>
    <property type="match status" value="1"/>
</dbReference>
<evidence type="ECO:0000259" key="4">
    <source>
        <dbReference type="PROSITE" id="PS51898"/>
    </source>
</evidence>